<keyword evidence="1" id="KW-0813">Transport</keyword>
<evidence type="ECO:0000256" key="6">
    <source>
        <dbReference type="ARBA" id="ARBA00022777"/>
    </source>
</evidence>
<dbReference type="RefSeq" id="WP_087255094.1">
    <property type="nucleotide sequence ID" value="NZ_CAJFOD010000030.1"/>
</dbReference>
<keyword evidence="4" id="KW-0808">Transferase</keyword>
<dbReference type="InterPro" id="IPR036095">
    <property type="entry name" value="PTS_EIIB-like_sf"/>
</dbReference>
<name>A0A1Y4EGP4_9FIRM</name>
<evidence type="ECO:0000256" key="4">
    <source>
        <dbReference type="ARBA" id="ARBA00022679"/>
    </source>
</evidence>
<dbReference type="PANTHER" id="PTHR34581">
    <property type="entry name" value="PTS SYSTEM N,N'-DIACETYLCHITOBIOSE-SPECIFIC EIIB COMPONENT"/>
    <property type="match status" value="1"/>
</dbReference>
<dbReference type="GO" id="GO:0008982">
    <property type="term" value="F:protein-N(PI)-phosphohistidine-sugar phosphotransferase activity"/>
    <property type="evidence" value="ECO:0007669"/>
    <property type="project" value="InterPro"/>
</dbReference>
<keyword evidence="6" id="KW-0418">Kinase</keyword>
<evidence type="ECO:0000313" key="10">
    <source>
        <dbReference type="Proteomes" id="UP000196258"/>
    </source>
</evidence>
<sequence length="205" mass="23829">MDEFYLEINSIFYLKWIVIQGKKYNLKIKFENDNEDTIIIKYNDIEAMIKYYGDGIFEQKIINCLNNDVVFYLHFKLKYLNHAIKLFEDMIDCIFEVANRPFVSILLCCSGGLTTTLFASKMMELAKLNKLSYQITATGYSRLPDIAKDYDIIMLAPQISYLLPQVEVLLPEKDIVVIPTKIFAMNDFSGALMIINELLENKEKN</sequence>
<dbReference type="Gene3D" id="3.40.50.2300">
    <property type="match status" value="1"/>
</dbReference>
<dbReference type="GO" id="GO:0009401">
    <property type="term" value="P:phosphoenolpyruvate-dependent sugar phosphotransferase system"/>
    <property type="evidence" value="ECO:0007669"/>
    <property type="project" value="UniProtKB-KW"/>
</dbReference>
<feature type="domain" description="PTS EIIB type-3" evidence="8">
    <location>
        <begin position="102"/>
        <end position="205"/>
    </location>
</feature>
<keyword evidence="3" id="KW-0762">Sugar transport</keyword>
<keyword evidence="5" id="KW-0598">Phosphotransferase system</keyword>
<evidence type="ECO:0000259" key="8">
    <source>
        <dbReference type="PROSITE" id="PS51100"/>
    </source>
</evidence>
<dbReference type="EMBL" id="NFLB01000003">
    <property type="protein sequence ID" value="OUQ05921.1"/>
    <property type="molecule type" value="Genomic_DNA"/>
</dbReference>
<protein>
    <recommendedName>
        <fullName evidence="8">PTS EIIB type-3 domain-containing protein</fullName>
    </recommendedName>
</protein>
<accession>A0A1Y4EGP4</accession>
<dbReference type="PANTHER" id="PTHR34581:SF2">
    <property type="entry name" value="PTS SYSTEM N,N'-DIACETYLCHITOBIOSE-SPECIFIC EIIB COMPONENT"/>
    <property type="match status" value="1"/>
</dbReference>
<evidence type="ECO:0000256" key="3">
    <source>
        <dbReference type="ARBA" id="ARBA00022597"/>
    </source>
</evidence>
<dbReference type="Proteomes" id="UP000196258">
    <property type="component" value="Unassembled WGS sequence"/>
</dbReference>
<keyword evidence="2" id="KW-0597">Phosphoprotein</keyword>
<organism evidence="9 10">
    <name type="scientific">Thomasclavelia spiroformis</name>
    <dbReference type="NCBI Taxonomy" id="29348"/>
    <lineage>
        <taxon>Bacteria</taxon>
        <taxon>Bacillati</taxon>
        <taxon>Bacillota</taxon>
        <taxon>Erysipelotrichia</taxon>
        <taxon>Erysipelotrichales</taxon>
        <taxon>Coprobacillaceae</taxon>
        <taxon>Thomasclavelia</taxon>
    </lineage>
</organism>
<evidence type="ECO:0000256" key="5">
    <source>
        <dbReference type="ARBA" id="ARBA00022683"/>
    </source>
</evidence>
<dbReference type="InterPro" id="IPR051819">
    <property type="entry name" value="PTS_sugar-specific_EIIB"/>
</dbReference>
<proteinExistence type="predicted"/>
<dbReference type="InterPro" id="IPR003501">
    <property type="entry name" value="PTS_EIIB_2/3"/>
</dbReference>
<comment type="caution">
    <text evidence="9">The sequence shown here is derived from an EMBL/GenBank/DDBJ whole genome shotgun (WGS) entry which is preliminary data.</text>
</comment>
<dbReference type="PROSITE" id="PS51100">
    <property type="entry name" value="PTS_EIIB_TYPE_3"/>
    <property type="match status" value="1"/>
</dbReference>
<evidence type="ECO:0000313" key="9">
    <source>
        <dbReference type="EMBL" id="OUQ05921.1"/>
    </source>
</evidence>
<reference evidence="10" key="1">
    <citation type="submission" date="2017-04" db="EMBL/GenBank/DDBJ databases">
        <title>Function of individual gut microbiota members based on whole genome sequencing of pure cultures obtained from chicken caecum.</title>
        <authorList>
            <person name="Medvecky M."/>
            <person name="Cejkova D."/>
            <person name="Polansky O."/>
            <person name="Karasova D."/>
            <person name="Kubasova T."/>
            <person name="Cizek A."/>
            <person name="Rychlik I."/>
        </authorList>
    </citation>
    <scope>NUCLEOTIDE SEQUENCE [LARGE SCALE GENOMIC DNA]</scope>
    <source>
        <strain evidence="10">An149</strain>
    </source>
</reference>
<gene>
    <name evidence="9" type="ORF">B5E91_03695</name>
</gene>
<evidence type="ECO:0000256" key="7">
    <source>
        <dbReference type="PROSITE-ProRule" id="PRU00423"/>
    </source>
</evidence>
<evidence type="ECO:0000256" key="2">
    <source>
        <dbReference type="ARBA" id="ARBA00022553"/>
    </source>
</evidence>
<evidence type="ECO:0000256" key="1">
    <source>
        <dbReference type="ARBA" id="ARBA00022448"/>
    </source>
</evidence>
<dbReference type="InterPro" id="IPR013012">
    <property type="entry name" value="PTS_EIIB_3"/>
</dbReference>
<dbReference type="GO" id="GO:0016301">
    <property type="term" value="F:kinase activity"/>
    <property type="evidence" value="ECO:0007669"/>
    <property type="project" value="UniProtKB-KW"/>
</dbReference>
<dbReference type="AlphaFoldDB" id="A0A1Y4EGP4"/>
<dbReference type="Pfam" id="PF02302">
    <property type="entry name" value="PTS_IIB"/>
    <property type="match status" value="1"/>
</dbReference>
<dbReference type="SUPFAM" id="SSF52794">
    <property type="entry name" value="PTS system IIB component-like"/>
    <property type="match status" value="1"/>
</dbReference>
<feature type="modified residue" description="Phosphocysteine; by EIIA" evidence="7">
    <location>
        <position position="109"/>
    </location>
</feature>